<evidence type="ECO:0000259" key="2">
    <source>
        <dbReference type="Pfam" id="PF02582"/>
    </source>
</evidence>
<dbReference type="PANTHER" id="PTHR16255:SF1">
    <property type="entry name" value="REQUIRED FOR MEIOTIC NUCLEAR DIVISION PROTEIN 1 HOMOLOG"/>
    <property type="match status" value="1"/>
</dbReference>
<sequence>MTTYPFLAVAIEGETDRNRLASALGVSRKLSWEEPLILAPTTLAQMENSRFDEARVYLSSFGSAVFFNCPDDAVEKFFDLLAQRTTAAKPLRPTSYRERYALRINREEKSTVANDLATIAQGERVYLDIIAYVLAKSVALEQLEALVDVVFDRMEEIIARLGRGELKVADSELARTAATILDFRYRSISHIMILDKPDITWESEEADRFHATLDNMFELRQRYSQIRQKSDTLLHTNEVFAGLSHARRSARLEWIIIVLIAVEIFLFIFDMMRH</sequence>
<keyword evidence="1" id="KW-1133">Transmembrane helix</keyword>
<organism evidence="3 4">
    <name type="scientific">Geoanaerobacter pelophilus</name>
    <dbReference type="NCBI Taxonomy" id="60036"/>
    <lineage>
        <taxon>Bacteria</taxon>
        <taxon>Pseudomonadati</taxon>
        <taxon>Thermodesulfobacteriota</taxon>
        <taxon>Desulfuromonadia</taxon>
        <taxon>Geobacterales</taxon>
        <taxon>Geobacteraceae</taxon>
        <taxon>Geoanaerobacter</taxon>
    </lineage>
</organism>
<accession>A0AAW4L3J9</accession>
<keyword evidence="4" id="KW-1185">Reference proteome</keyword>
<evidence type="ECO:0000313" key="4">
    <source>
        <dbReference type="Proteomes" id="UP000811899"/>
    </source>
</evidence>
<proteinExistence type="predicted"/>
<evidence type="ECO:0000313" key="3">
    <source>
        <dbReference type="EMBL" id="MBT0665523.1"/>
    </source>
</evidence>
<feature type="transmembrane region" description="Helical" evidence="1">
    <location>
        <begin position="254"/>
        <end position="272"/>
    </location>
</feature>
<dbReference type="Proteomes" id="UP000811899">
    <property type="component" value="Unassembled WGS sequence"/>
</dbReference>
<dbReference type="EMBL" id="JAHCVJ010000006">
    <property type="protein sequence ID" value="MBT0665523.1"/>
    <property type="molecule type" value="Genomic_DNA"/>
</dbReference>
<keyword evidence="1" id="KW-0812">Transmembrane</keyword>
<evidence type="ECO:0000256" key="1">
    <source>
        <dbReference type="SAM" id="Phobius"/>
    </source>
</evidence>
<name>A0AAW4L3J9_9BACT</name>
<dbReference type="AlphaFoldDB" id="A0AAW4L3J9"/>
<dbReference type="Pfam" id="PF02582">
    <property type="entry name" value="DUF155"/>
    <property type="match status" value="1"/>
</dbReference>
<feature type="domain" description="DUF155" evidence="2">
    <location>
        <begin position="56"/>
        <end position="224"/>
    </location>
</feature>
<dbReference type="InterPro" id="IPR003734">
    <property type="entry name" value="DUF155"/>
</dbReference>
<dbReference type="InterPro" id="IPR051624">
    <property type="entry name" value="RMD1/Sad1-interacting"/>
</dbReference>
<gene>
    <name evidence="3" type="ORF">KI809_14540</name>
</gene>
<keyword evidence="1" id="KW-0472">Membrane</keyword>
<dbReference type="RefSeq" id="WP_214172301.1">
    <property type="nucleotide sequence ID" value="NZ_JAHCVJ010000006.1"/>
</dbReference>
<protein>
    <submittedName>
        <fullName evidence="3">RMD1 family protein</fullName>
    </submittedName>
</protein>
<comment type="caution">
    <text evidence="3">The sequence shown here is derived from an EMBL/GenBank/DDBJ whole genome shotgun (WGS) entry which is preliminary data.</text>
</comment>
<dbReference type="PANTHER" id="PTHR16255">
    <property type="entry name" value="REQUIRED FOR MEIOTIC NUCLEAR DIVISION PROTEIN 1 HOMOLOG"/>
    <property type="match status" value="1"/>
</dbReference>
<reference evidence="3 4" key="1">
    <citation type="submission" date="2021-05" db="EMBL/GenBank/DDBJ databases">
        <title>The draft genome of Geobacter pelophilus DSM 12255.</title>
        <authorList>
            <person name="Xu Z."/>
            <person name="Masuda Y."/>
            <person name="Itoh H."/>
            <person name="Senoo K."/>
        </authorList>
    </citation>
    <scope>NUCLEOTIDE SEQUENCE [LARGE SCALE GENOMIC DNA]</scope>
    <source>
        <strain evidence="3 4">DSM 12255</strain>
    </source>
</reference>